<name>A0A8H5DBB5_9AGAR</name>
<evidence type="ECO:0000256" key="1">
    <source>
        <dbReference type="SAM" id="MobiDB-lite"/>
    </source>
</evidence>
<protein>
    <submittedName>
        <fullName evidence="2">Uncharacterized protein</fullName>
    </submittedName>
</protein>
<organism evidence="2 3">
    <name type="scientific">Leucocoprinus leucothites</name>
    <dbReference type="NCBI Taxonomy" id="201217"/>
    <lineage>
        <taxon>Eukaryota</taxon>
        <taxon>Fungi</taxon>
        <taxon>Dikarya</taxon>
        <taxon>Basidiomycota</taxon>
        <taxon>Agaricomycotina</taxon>
        <taxon>Agaricomycetes</taxon>
        <taxon>Agaricomycetidae</taxon>
        <taxon>Agaricales</taxon>
        <taxon>Agaricineae</taxon>
        <taxon>Agaricaceae</taxon>
        <taxon>Leucocoprinus</taxon>
    </lineage>
</organism>
<dbReference type="EMBL" id="JAACJO010000007">
    <property type="protein sequence ID" value="KAF5356183.1"/>
    <property type="molecule type" value="Genomic_DNA"/>
</dbReference>
<dbReference type="OrthoDB" id="3149711at2759"/>
<gene>
    <name evidence="2" type="ORF">D9756_004137</name>
</gene>
<feature type="region of interest" description="Disordered" evidence="1">
    <location>
        <begin position="127"/>
        <end position="198"/>
    </location>
</feature>
<keyword evidence="3" id="KW-1185">Reference proteome</keyword>
<feature type="compositionally biased region" description="Polar residues" evidence="1">
    <location>
        <begin position="183"/>
        <end position="198"/>
    </location>
</feature>
<evidence type="ECO:0000313" key="3">
    <source>
        <dbReference type="Proteomes" id="UP000559027"/>
    </source>
</evidence>
<feature type="compositionally biased region" description="Polar residues" evidence="1">
    <location>
        <begin position="164"/>
        <end position="175"/>
    </location>
</feature>
<evidence type="ECO:0000313" key="2">
    <source>
        <dbReference type="EMBL" id="KAF5356183.1"/>
    </source>
</evidence>
<sequence>MHHRALCHLSSPPVTVISQWTLGNAPSFTQVLQTAASRAWVRRASSYPNTSSSARNHLITLPCRHARSYGNPGPSCGLVPNKLAKRDFATRARDTLLCATEDPEMQKREVPDASSSLVWKSTLDSLDNQSPHISSSKSSQTCLEAFPSDHNNDDVQTRPVTLLESHSSNMMTGGRNSEAPDNDTPQASITIPTPSSPRMKSALISQASISRHFSEPRTRGELLKNLRLSLNFRPLPTLPALIDYHDSHPKLRSRFSYNFLIELSIRHAQFGSTRWLFDALAHDNLPRDFDTRILEIRFLVRTGRWETAWSQVTGLTPDEALDKPLRNGRLPITREIPVEMWKELLGTTKKGAIRRARRVRWGLDEAGNKIRLPPFEVVDDPAPGTEAYLRRQRLLNCIQPTFEKSAPVRPQLIKYVVSWMLSDGRQSEAMALTKAYLSHLPPLLRDETAAQCMDIVHALLSRIIDDSTSSFNKNRKILQQLLKTHPSLKPSPTTLRLILAPLKRFTNCGTIALNVIKSFRKEWGDQVIDKSVRRKVARLAEKQGRMDIVEKMMRQEVEARTISAAAISQLSPKSEDTRGFRRPPDRELFSRLTFEVGQWSKLRLRVRGRQRRDSQECKPK</sequence>
<dbReference type="Proteomes" id="UP000559027">
    <property type="component" value="Unassembled WGS sequence"/>
</dbReference>
<dbReference type="AlphaFoldDB" id="A0A8H5DBB5"/>
<accession>A0A8H5DBB5</accession>
<comment type="caution">
    <text evidence="2">The sequence shown here is derived from an EMBL/GenBank/DDBJ whole genome shotgun (WGS) entry which is preliminary data.</text>
</comment>
<reference evidence="2 3" key="1">
    <citation type="journal article" date="2020" name="ISME J.">
        <title>Uncovering the hidden diversity of litter-decomposition mechanisms in mushroom-forming fungi.</title>
        <authorList>
            <person name="Floudas D."/>
            <person name="Bentzer J."/>
            <person name="Ahren D."/>
            <person name="Johansson T."/>
            <person name="Persson P."/>
            <person name="Tunlid A."/>
        </authorList>
    </citation>
    <scope>NUCLEOTIDE SEQUENCE [LARGE SCALE GENOMIC DNA]</scope>
    <source>
        <strain evidence="2 3">CBS 146.42</strain>
    </source>
</reference>
<proteinExistence type="predicted"/>